<comment type="caution">
    <text evidence="2">The sequence shown here is derived from an EMBL/GenBank/DDBJ whole genome shotgun (WGS) entry which is preliminary data.</text>
</comment>
<name>A0ABT1S0G9_9FIRM</name>
<reference evidence="2 3" key="1">
    <citation type="submission" date="2022-06" db="EMBL/GenBank/DDBJ databases">
        <title>Isolation of gut microbiota from human fecal samples.</title>
        <authorList>
            <person name="Pamer E.G."/>
            <person name="Barat B."/>
            <person name="Waligurski E."/>
            <person name="Medina S."/>
            <person name="Paddock L."/>
            <person name="Mostad J."/>
        </authorList>
    </citation>
    <scope>NUCLEOTIDE SEQUENCE [LARGE SCALE GENOMIC DNA]</scope>
    <source>
        <strain evidence="2 3">DFI.9.73</strain>
    </source>
</reference>
<dbReference type="NCBIfam" id="NF047498">
    <property type="entry name" value="LIC_12616_fam"/>
    <property type="match status" value="1"/>
</dbReference>
<feature type="domain" description="Phage neck terminator protein gp12-like" evidence="1">
    <location>
        <begin position="11"/>
        <end position="155"/>
    </location>
</feature>
<dbReference type="Proteomes" id="UP001524473">
    <property type="component" value="Unassembled WGS sequence"/>
</dbReference>
<gene>
    <name evidence="2" type="ORF">NE695_10920</name>
</gene>
<dbReference type="GeneID" id="90533416"/>
<evidence type="ECO:0000313" key="3">
    <source>
        <dbReference type="Proteomes" id="UP001524473"/>
    </source>
</evidence>
<organism evidence="2 3">
    <name type="scientific">Neglectibacter timonensis</name>
    <dbReference type="NCBI Taxonomy" id="1776382"/>
    <lineage>
        <taxon>Bacteria</taxon>
        <taxon>Bacillati</taxon>
        <taxon>Bacillota</taxon>
        <taxon>Clostridia</taxon>
        <taxon>Eubacteriales</taxon>
        <taxon>Oscillospiraceae</taxon>
        <taxon>Neglectibacter</taxon>
    </lineage>
</organism>
<accession>A0ABT1S0G9</accession>
<dbReference type="Pfam" id="PF23961">
    <property type="entry name" value="Phage_tail_terminator_9"/>
    <property type="match status" value="1"/>
</dbReference>
<sequence length="160" mass="17896">MENQKKVQTDIAEGMKRALGCEVIASNQTGPSPSYPYVSFTVTTPVVSDGKGWARDRDGREFKDLAQIWSFTVQSEDPFQAAQIALDAYEWLSTESGNLYLAERGIVVQGLGNIGNRDNLLSIQYEYREGFDVTFLLRHTSKETVFDVAGAIETIEFNKE</sequence>
<dbReference type="RefSeq" id="WP_187127754.1">
    <property type="nucleotide sequence ID" value="NZ_CABKVV010000014.1"/>
</dbReference>
<protein>
    <recommendedName>
        <fullName evidence="1">Phage neck terminator protein gp12-like domain-containing protein</fullName>
    </recommendedName>
</protein>
<proteinExistence type="predicted"/>
<dbReference type="InterPro" id="IPR057087">
    <property type="entry name" value="Gp12-like"/>
</dbReference>
<dbReference type="EMBL" id="JANFZH010000023">
    <property type="protein sequence ID" value="MCQ4840422.1"/>
    <property type="molecule type" value="Genomic_DNA"/>
</dbReference>
<evidence type="ECO:0000259" key="1">
    <source>
        <dbReference type="Pfam" id="PF23961"/>
    </source>
</evidence>
<evidence type="ECO:0000313" key="2">
    <source>
        <dbReference type="EMBL" id="MCQ4840422.1"/>
    </source>
</evidence>
<keyword evidence="3" id="KW-1185">Reference proteome</keyword>